<proteinExistence type="inferred from homology"/>
<sequence length="224" mass="26175">MSGISSAAGLLASRCLVSPLQAQAATAQTLLQYTAVRFRRKPRWLGTAKSKLFRVPERRKQIEEERVELMRLHNNYHTQMKAVRRFLMDEVEAFKLVSRAGMVIQTPEEAEAEWEEVQRINEEWNKKVAEVREKRLAEEREQRKTFILERLVAKEARDQERQEQVEARVRAEKEQAKTFITRENIDQAIERALVQPTSYNFAIDSNGNLHRQGEEVQSQELKSP</sequence>
<evidence type="ECO:0000313" key="11">
    <source>
        <dbReference type="EMBL" id="JAV22881.1"/>
    </source>
</evidence>
<keyword evidence="10" id="KW-0732">Signal</keyword>
<evidence type="ECO:0000256" key="10">
    <source>
        <dbReference type="SAM" id="SignalP"/>
    </source>
</evidence>
<feature type="region of interest" description="Disordered" evidence="9">
    <location>
        <begin position="204"/>
        <end position="224"/>
    </location>
</feature>
<dbReference type="AlphaFoldDB" id="A0A1Q3F5N6"/>
<protein>
    <recommendedName>
        <fullName evidence="7">Small ribosomal subunit protein mS26</fullName>
    </recommendedName>
    <alternativeName>
        <fullName evidence="8">28S ribosomal protein S26, mitochondrial</fullName>
    </alternativeName>
</protein>
<name>A0A1Q3F5N6_CULTA</name>
<organism evidence="11">
    <name type="scientific">Culex tarsalis</name>
    <name type="common">Encephalitis mosquito</name>
    <dbReference type="NCBI Taxonomy" id="7177"/>
    <lineage>
        <taxon>Eukaryota</taxon>
        <taxon>Metazoa</taxon>
        <taxon>Ecdysozoa</taxon>
        <taxon>Arthropoda</taxon>
        <taxon>Hexapoda</taxon>
        <taxon>Insecta</taxon>
        <taxon>Pterygota</taxon>
        <taxon>Neoptera</taxon>
        <taxon>Endopterygota</taxon>
        <taxon>Diptera</taxon>
        <taxon>Nematocera</taxon>
        <taxon>Culicoidea</taxon>
        <taxon>Culicidae</taxon>
        <taxon>Culicinae</taxon>
        <taxon>Culicini</taxon>
        <taxon>Culex</taxon>
        <taxon>Culex</taxon>
    </lineage>
</organism>
<feature type="chain" id="PRO_5012817761" description="Small ribosomal subunit protein mS26" evidence="10">
    <location>
        <begin position="23"/>
        <end position="224"/>
    </location>
</feature>
<dbReference type="Pfam" id="PF14943">
    <property type="entry name" value="MRP-S26"/>
    <property type="match status" value="1"/>
</dbReference>
<dbReference type="GO" id="GO:0005763">
    <property type="term" value="C:mitochondrial small ribosomal subunit"/>
    <property type="evidence" value="ECO:0007669"/>
    <property type="project" value="InterPro"/>
</dbReference>
<evidence type="ECO:0000256" key="6">
    <source>
        <dbReference type="ARBA" id="ARBA00023274"/>
    </source>
</evidence>
<reference evidence="11" key="1">
    <citation type="submission" date="2017-01" db="EMBL/GenBank/DDBJ databases">
        <title>A deep insight into the sialotranscriptome of adult male and female Cluex tarsalis mosquitoes.</title>
        <authorList>
            <person name="Ribeiro J.M."/>
            <person name="Moreira F."/>
            <person name="Bernard K.A."/>
            <person name="Calvo E."/>
        </authorList>
    </citation>
    <scope>NUCLEOTIDE SEQUENCE</scope>
    <source>
        <strain evidence="11">Kern County</strain>
        <tissue evidence="11">Salivary glands</tissue>
    </source>
</reference>
<comment type="subcellular location">
    <subcellularLocation>
        <location evidence="1">Mitochondrion</location>
    </subcellularLocation>
</comment>
<evidence type="ECO:0000256" key="2">
    <source>
        <dbReference type="ARBA" id="ARBA00009672"/>
    </source>
</evidence>
<evidence type="ECO:0000256" key="3">
    <source>
        <dbReference type="ARBA" id="ARBA00022946"/>
    </source>
</evidence>
<evidence type="ECO:0000256" key="5">
    <source>
        <dbReference type="ARBA" id="ARBA00023128"/>
    </source>
</evidence>
<dbReference type="EMBL" id="GFDL01012164">
    <property type="protein sequence ID" value="JAV22881.1"/>
    <property type="molecule type" value="Transcribed_RNA"/>
</dbReference>
<keyword evidence="6" id="KW-0687">Ribonucleoprotein</keyword>
<keyword evidence="3" id="KW-0809">Transit peptide</keyword>
<dbReference type="InterPro" id="IPR026140">
    <property type="entry name" value="Ribosomal_mS26"/>
</dbReference>
<dbReference type="PANTHER" id="PTHR21035">
    <property type="entry name" value="28S RIBOSOMAL PROTEIN S26, MITOCHONDRIAL"/>
    <property type="match status" value="1"/>
</dbReference>
<evidence type="ECO:0000256" key="7">
    <source>
        <dbReference type="ARBA" id="ARBA00035138"/>
    </source>
</evidence>
<evidence type="ECO:0000256" key="9">
    <source>
        <dbReference type="SAM" id="MobiDB-lite"/>
    </source>
</evidence>
<evidence type="ECO:0000256" key="8">
    <source>
        <dbReference type="ARBA" id="ARBA00035344"/>
    </source>
</evidence>
<evidence type="ECO:0000256" key="1">
    <source>
        <dbReference type="ARBA" id="ARBA00004173"/>
    </source>
</evidence>
<evidence type="ECO:0000256" key="4">
    <source>
        <dbReference type="ARBA" id="ARBA00022980"/>
    </source>
</evidence>
<feature type="signal peptide" evidence="10">
    <location>
        <begin position="1"/>
        <end position="22"/>
    </location>
</feature>
<keyword evidence="4 11" id="KW-0689">Ribosomal protein</keyword>
<comment type="similarity">
    <text evidence="2">Belongs to the mitochondrion-specific ribosomal protein mS26 family.</text>
</comment>
<accession>A0A1Q3F5N6</accession>
<dbReference type="PANTHER" id="PTHR21035:SF2">
    <property type="entry name" value="SMALL RIBOSOMAL SUBUNIT PROTEIN MS26"/>
    <property type="match status" value="1"/>
</dbReference>
<keyword evidence="5" id="KW-0496">Mitochondrion</keyword>